<keyword evidence="2" id="KW-1185">Reference proteome</keyword>
<dbReference type="RefSeq" id="WP_152544024.1">
    <property type="nucleotide sequence ID" value="NZ_JMFG01000025.1"/>
</dbReference>
<sequence>MWSGSRWRRVFSWGFLLLGWAWLHGFWRQEVGNLTGEARWVWVTAELERPYPTRGVFVATFAVAEPGPGALLKVAADREYVAWVNNVPAACGWSRPGFRLDVYGISHLLRPGENRVRIEVRSPTPVGGLLASVDLPGQKTNAVVTGRDFLLETREGPVPPPVVWGSPPRYPWSFPRAFSRPRTLDQLLVEEPVAFGPPTPMGPKTYLYRLETPVFGYVVVHPEESGWVWYAAGANGEDLAALKERLQPFLGAPEVLLDPEPRWVSQVLVVAKGKPRAVEVWPVAEPFRARAPGVVPGKHAPLPRTRWSYRNPPE</sequence>
<evidence type="ECO:0000313" key="1">
    <source>
        <dbReference type="EMBL" id="KDA53214.1"/>
    </source>
</evidence>
<dbReference type="EMBL" id="JMFG01000025">
    <property type="protein sequence ID" value="KDA53214.1"/>
    <property type="molecule type" value="Genomic_DNA"/>
</dbReference>
<dbReference type="AlphaFoldDB" id="A0A062XUY9"/>
<dbReference type="InterPro" id="IPR008979">
    <property type="entry name" value="Galactose-bd-like_sf"/>
</dbReference>
<name>A0A062XUY9_9BACT</name>
<dbReference type="SUPFAM" id="SSF49785">
    <property type="entry name" value="Galactose-binding domain-like"/>
    <property type="match status" value="1"/>
</dbReference>
<protein>
    <submittedName>
        <fullName evidence="1">Uncharacterized protein</fullName>
    </submittedName>
</protein>
<gene>
    <name evidence="1" type="ORF">EG19_06930</name>
</gene>
<comment type="caution">
    <text evidence="1">The sequence shown here is derived from an EMBL/GenBank/DDBJ whole genome shotgun (WGS) entry which is preliminary data.</text>
</comment>
<organism evidence="1 2">
    <name type="scientific">Thermoanaerobaculum aquaticum</name>
    <dbReference type="NCBI Taxonomy" id="1312852"/>
    <lineage>
        <taxon>Bacteria</taxon>
        <taxon>Pseudomonadati</taxon>
        <taxon>Acidobacteriota</taxon>
        <taxon>Thermoanaerobaculia</taxon>
        <taxon>Thermoanaerobaculales</taxon>
        <taxon>Thermoanaerobaculaceae</taxon>
        <taxon>Thermoanaerobaculum</taxon>
    </lineage>
</organism>
<accession>A0A062XUY9</accession>
<evidence type="ECO:0000313" key="2">
    <source>
        <dbReference type="Proteomes" id="UP000027284"/>
    </source>
</evidence>
<proteinExistence type="predicted"/>
<dbReference type="Proteomes" id="UP000027284">
    <property type="component" value="Unassembled WGS sequence"/>
</dbReference>
<reference evidence="1 2" key="1">
    <citation type="submission" date="2014-04" db="EMBL/GenBank/DDBJ databases">
        <title>The Genome Sequence of Thermoanaerobaculum aquaticum MP-01, The First Cultivated Group 23 Acidobacterium.</title>
        <authorList>
            <person name="Stamps B.W."/>
            <person name="Losey N.A."/>
            <person name="Lawson P.A."/>
            <person name="Stevenson B.S."/>
        </authorList>
    </citation>
    <scope>NUCLEOTIDE SEQUENCE [LARGE SCALE GENOMIC DNA]</scope>
    <source>
        <strain evidence="1 2">MP-01</strain>
    </source>
</reference>
<dbReference type="STRING" id="1312852.EG19_06930"/>
<dbReference type="Gene3D" id="2.60.120.260">
    <property type="entry name" value="Galactose-binding domain-like"/>
    <property type="match status" value="1"/>
</dbReference>